<evidence type="ECO:0000256" key="2">
    <source>
        <dbReference type="ARBA" id="ARBA00022598"/>
    </source>
</evidence>
<dbReference type="Gene3D" id="3.30.1510.10">
    <property type="entry name" value="Domain 2, N(10)-formyltetrahydrofolate synthetase"/>
    <property type="match status" value="1"/>
</dbReference>
<keyword evidence="4" id="KW-0067">ATP-binding</keyword>
<reference evidence="5 6" key="1">
    <citation type="journal article" date="2020" name="Int. J. Syst. Evol. Microbiol.">
        <title>Ureaplasma miroungigenitalium sp. nov. isolated from northern elephant seals (Mirounga angustirostris) and Ureaplasma zalophigenitalium sp. nov. isolated from California sea lions (Zalophus californianus).</title>
        <authorList>
            <person name="Volokhov D.V."/>
            <person name="Gulland F.M."/>
            <person name="Gao Y."/>
            <person name="Chizhikov V.E."/>
        </authorList>
    </citation>
    <scope>NUCLEOTIDE SEQUENCE [LARGE SCALE GENOMIC DNA]</scope>
    <source>
        <strain evidence="5 6">ES3182-GEN</strain>
    </source>
</reference>
<evidence type="ECO:0000313" key="5">
    <source>
        <dbReference type="EMBL" id="MCV3728418.1"/>
    </source>
</evidence>
<dbReference type="Gene3D" id="3.40.50.300">
    <property type="entry name" value="P-loop containing nucleotide triphosphate hydrolases"/>
    <property type="match status" value="1"/>
</dbReference>
<dbReference type="InterPro" id="IPR000559">
    <property type="entry name" value="Formate_THF_ligase"/>
</dbReference>
<comment type="caution">
    <text evidence="5">The sequence shown here is derived from an EMBL/GenBank/DDBJ whole genome shotgun (WGS) entry which is preliminary data.</text>
</comment>
<dbReference type="EC" id="6.3.4.3" evidence="5"/>
<dbReference type="InterPro" id="IPR027417">
    <property type="entry name" value="P-loop_NTPase"/>
</dbReference>
<name>A0ABT3BMF0_9BACT</name>
<keyword evidence="2 5" id="KW-0436">Ligase</keyword>
<dbReference type="Proteomes" id="UP001208245">
    <property type="component" value="Unassembled WGS sequence"/>
</dbReference>
<organism evidence="5 6">
    <name type="scientific">Ureaplasma miroungigenitalium</name>
    <dbReference type="NCBI Taxonomy" id="1042321"/>
    <lineage>
        <taxon>Bacteria</taxon>
        <taxon>Bacillati</taxon>
        <taxon>Mycoplasmatota</taxon>
        <taxon>Mycoplasmoidales</taxon>
        <taxon>Mycoplasmoidaceae</taxon>
        <taxon>Ureaplasma</taxon>
    </lineage>
</organism>
<dbReference type="EMBL" id="JAOXHL010000001">
    <property type="protein sequence ID" value="MCV3728418.1"/>
    <property type="molecule type" value="Genomic_DNA"/>
</dbReference>
<evidence type="ECO:0000256" key="3">
    <source>
        <dbReference type="ARBA" id="ARBA00022741"/>
    </source>
</evidence>
<dbReference type="RefSeq" id="WP_263821734.1">
    <property type="nucleotide sequence ID" value="NZ_JAOXHL010000001.1"/>
</dbReference>
<sequence length="540" mass="60109">MDKILNIIKNHELKVADYDLYGEYIAKIKAVSSKKDSCRSKTQTKCSSQKTKPSLIVVTAMNPNPAGEGKTTTSIGLVDCLNKHNVRAIGALREPSLGPVFGMKGTGSGGGCSKLEPFAKINLHFTGDLHAIATANNLIVAVLENEIYNKSPLNIDPQKILIKRCLDMNDRSLREINYQIKQEQINTGFNITAACDLMALICLAQNKEDFQKQLKATVVAYTYENHPVTIADLEIIESLMIILEDALYPNLVQTAENNPVLVHGGPFANIAHGCSSLIATNMAKELADVVVTECGFGADLGLEKFMNIKSQLGAVDVDLIGLVISLKTIRHHGTYQFDSQDSFAIIKNGFKNVLAHINHIQGYNIKYMAYINVNEVTDTPEELAFLEQLLDEHQIAHARSYAYAYGSQKSQEMFQKTMEQLNSSHNHLPVYLYDVKNDNVVDKINKIITHAYHAQKVIFSPEAQAQITNLSRQDWFVCMAKNPYSLTDDQTILNVPEPFDIHVSHIEFNNFANLLIVITSKIFRMPGLNKIPAAKNFIIK</sequence>
<proteinExistence type="predicted"/>
<dbReference type="Gene3D" id="3.10.410.10">
    <property type="entry name" value="Formyltetrahydrofolate synthetase, domain 3"/>
    <property type="match status" value="1"/>
</dbReference>
<evidence type="ECO:0000256" key="4">
    <source>
        <dbReference type="ARBA" id="ARBA00022840"/>
    </source>
</evidence>
<keyword evidence="3" id="KW-0547">Nucleotide-binding</keyword>
<dbReference type="SUPFAM" id="SSF52540">
    <property type="entry name" value="P-loop containing nucleoside triphosphate hydrolases"/>
    <property type="match status" value="1"/>
</dbReference>
<evidence type="ECO:0000313" key="6">
    <source>
        <dbReference type="Proteomes" id="UP001208245"/>
    </source>
</evidence>
<keyword evidence="6" id="KW-1185">Reference proteome</keyword>
<dbReference type="GO" id="GO:0004329">
    <property type="term" value="F:formate-tetrahydrofolate ligase activity"/>
    <property type="evidence" value="ECO:0007669"/>
    <property type="project" value="UniProtKB-EC"/>
</dbReference>
<protein>
    <submittedName>
        <fullName evidence="5">Formate--tetrahydrofolate ligase</fullName>
        <ecNumber evidence="5">6.3.4.3</ecNumber>
    </submittedName>
</protein>
<accession>A0ABT3BMF0</accession>
<keyword evidence="1" id="KW-0554">One-carbon metabolism</keyword>
<evidence type="ECO:0000256" key="1">
    <source>
        <dbReference type="ARBA" id="ARBA00022563"/>
    </source>
</evidence>
<gene>
    <name evidence="5" type="ORF">OF376_01385</name>
</gene>
<dbReference type="Pfam" id="PF01268">
    <property type="entry name" value="FTHFS"/>
    <property type="match status" value="1"/>
</dbReference>